<dbReference type="AlphaFoldDB" id="A0A9Q3BIJ9"/>
<feature type="domain" description="Reverse transcriptase Ty1/copia-type" evidence="1">
    <location>
        <begin position="65"/>
        <end position="154"/>
    </location>
</feature>
<dbReference type="EMBL" id="AVOT02001170">
    <property type="protein sequence ID" value="MBW0465949.1"/>
    <property type="molecule type" value="Genomic_DNA"/>
</dbReference>
<accession>A0A9Q3BIJ9</accession>
<evidence type="ECO:0000313" key="3">
    <source>
        <dbReference type="Proteomes" id="UP000765509"/>
    </source>
</evidence>
<sequence length="154" mass="17579">MDYAPSVARKEISSSISQDNILNYRSNQSINVSVVPKNYHQALNHLNADEWIKSINNEIGSIEENNVWIPVKIPPGSNVLASTWVFCEKEDQFSNVVHHKACLCVQGYAQKEEIDYHNTFAPTRRLSSLHFLLSLCASRNYDIHQMDVKTAFLQ</sequence>
<protein>
    <recommendedName>
        <fullName evidence="1">Reverse transcriptase Ty1/copia-type domain-containing protein</fullName>
    </recommendedName>
</protein>
<keyword evidence="3" id="KW-1185">Reference proteome</keyword>
<dbReference type="Pfam" id="PF07727">
    <property type="entry name" value="RVT_2"/>
    <property type="match status" value="1"/>
</dbReference>
<dbReference type="InterPro" id="IPR013103">
    <property type="entry name" value="RVT_2"/>
</dbReference>
<comment type="caution">
    <text evidence="2">The sequence shown here is derived from an EMBL/GenBank/DDBJ whole genome shotgun (WGS) entry which is preliminary data.</text>
</comment>
<proteinExistence type="predicted"/>
<name>A0A9Q3BIJ9_9BASI</name>
<gene>
    <name evidence="2" type="ORF">O181_005664</name>
</gene>
<organism evidence="2 3">
    <name type="scientific">Austropuccinia psidii MF-1</name>
    <dbReference type="NCBI Taxonomy" id="1389203"/>
    <lineage>
        <taxon>Eukaryota</taxon>
        <taxon>Fungi</taxon>
        <taxon>Dikarya</taxon>
        <taxon>Basidiomycota</taxon>
        <taxon>Pucciniomycotina</taxon>
        <taxon>Pucciniomycetes</taxon>
        <taxon>Pucciniales</taxon>
        <taxon>Sphaerophragmiaceae</taxon>
        <taxon>Austropuccinia</taxon>
    </lineage>
</organism>
<evidence type="ECO:0000259" key="1">
    <source>
        <dbReference type="Pfam" id="PF07727"/>
    </source>
</evidence>
<dbReference type="OrthoDB" id="3054497at2759"/>
<dbReference type="Proteomes" id="UP000765509">
    <property type="component" value="Unassembled WGS sequence"/>
</dbReference>
<evidence type="ECO:0000313" key="2">
    <source>
        <dbReference type="EMBL" id="MBW0465949.1"/>
    </source>
</evidence>
<reference evidence="2" key="1">
    <citation type="submission" date="2021-03" db="EMBL/GenBank/DDBJ databases">
        <title>Draft genome sequence of rust myrtle Austropuccinia psidii MF-1, a brazilian biotype.</title>
        <authorList>
            <person name="Quecine M.C."/>
            <person name="Pachon D.M.R."/>
            <person name="Bonatelli M.L."/>
            <person name="Correr F.H."/>
            <person name="Franceschini L.M."/>
            <person name="Leite T.F."/>
            <person name="Margarido G.R.A."/>
            <person name="Almeida C.A."/>
            <person name="Ferrarezi J.A."/>
            <person name="Labate C.A."/>
        </authorList>
    </citation>
    <scope>NUCLEOTIDE SEQUENCE</scope>
    <source>
        <strain evidence="2">MF-1</strain>
    </source>
</reference>